<proteinExistence type="predicted"/>
<dbReference type="AlphaFoldDB" id="A0AAV7G7C9"/>
<comment type="caution">
    <text evidence="1">The sequence shown here is derived from an EMBL/GenBank/DDBJ whole genome shotgun (WGS) entry which is preliminary data.</text>
</comment>
<sequence length="124" mass="14427">MLRIVVLLFRKDHHSYWPNFKKIKCKDFICSKYGFKKGLDLNSQMKLQKLETILGYPAIIRNMGDEKASGPKSMIEARIRTIDAFSYLVDEVGVSKILDLLIRKNITTLRKTKKQRLNMGTLIH</sequence>
<gene>
    <name evidence="1" type="ORF">IEQ34_018999</name>
</gene>
<dbReference type="EMBL" id="JAGFBR010000017">
    <property type="protein sequence ID" value="KAH0451700.1"/>
    <property type="molecule type" value="Genomic_DNA"/>
</dbReference>
<keyword evidence="2" id="KW-1185">Reference proteome</keyword>
<protein>
    <recommendedName>
        <fullName evidence="3">DNA-directed RNA polymerase</fullName>
    </recommendedName>
</protein>
<name>A0AAV7G7C9_DENCH</name>
<reference evidence="1 2" key="1">
    <citation type="journal article" date="2021" name="Hortic Res">
        <title>Chromosome-scale assembly of the Dendrobium chrysotoxum genome enhances the understanding of orchid evolution.</title>
        <authorList>
            <person name="Zhang Y."/>
            <person name="Zhang G.Q."/>
            <person name="Zhang D."/>
            <person name="Liu X.D."/>
            <person name="Xu X.Y."/>
            <person name="Sun W.H."/>
            <person name="Yu X."/>
            <person name="Zhu X."/>
            <person name="Wang Z.W."/>
            <person name="Zhao X."/>
            <person name="Zhong W.Y."/>
            <person name="Chen H."/>
            <person name="Yin W.L."/>
            <person name="Huang T."/>
            <person name="Niu S.C."/>
            <person name="Liu Z.J."/>
        </authorList>
    </citation>
    <scope>NUCLEOTIDE SEQUENCE [LARGE SCALE GENOMIC DNA]</scope>
    <source>
        <strain evidence="1">Lindl</strain>
    </source>
</reference>
<evidence type="ECO:0008006" key="3">
    <source>
        <dbReference type="Google" id="ProtNLM"/>
    </source>
</evidence>
<evidence type="ECO:0000313" key="2">
    <source>
        <dbReference type="Proteomes" id="UP000775213"/>
    </source>
</evidence>
<organism evidence="1 2">
    <name type="scientific">Dendrobium chrysotoxum</name>
    <name type="common">Orchid</name>
    <dbReference type="NCBI Taxonomy" id="161865"/>
    <lineage>
        <taxon>Eukaryota</taxon>
        <taxon>Viridiplantae</taxon>
        <taxon>Streptophyta</taxon>
        <taxon>Embryophyta</taxon>
        <taxon>Tracheophyta</taxon>
        <taxon>Spermatophyta</taxon>
        <taxon>Magnoliopsida</taxon>
        <taxon>Liliopsida</taxon>
        <taxon>Asparagales</taxon>
        <taxon>Orchidaceae</taxon>
        <taxon>Epidendroideae</taxon>
        <taxon>Malaxideae</taxon>
        <taxon>Dendrobiinae</taxon>
        <taxon>Dendrobium</taxon>
    </lineage>
</organism>
<evidence type="ECO:0000313" key="1">
    <source>
        <dbReference type="EMBL" id="KAH0451700.1"/>
    </source>
</evidence>
<accession>A0AAV7G7C9</accession>
<dbReference type="Proteomes" id="UP000775213">
    <property type="component" value="Unassembled WGS sequence"/>
</dbReference>